<proteinExistence type="predicted"/>
<accession>A0A183Q3N6</accession>
<name>A0A183Q3N6_9TREM</name>
<dbReference type="PANTHER" id="PTHR37984:SF5">
    <property type="entry name" value="PROTEIN NYNRIN-LIKE"/>
    <property type="match status" value="1"/>
</dbReference>
<dbReference type="Proteomes" id="UP000269396">
    <property type="component" value="Unassembled WGS sequence"/>
</dbReference>
<protein>
    <submittedName>
        <fullName evidence="1">Uncharacterized protein</fullName>
    </submittedName>
</protein>
<dbReference type="PANTHER" id="PTHR37984">
    <property type="entry name" value="PROTEIN CBG26694"/>
    <property type="match status" value="1"/>
</dbReference>
<dbReference type="EMBL" id="UZAL01046676">
    <property type="protein sequence ID" value="VDP84416.1"/>
    <property type="molecule type" value="Genomic_DNA"/>
</dbReference>
<gene>
    <name evidence="1" type="ORF">SMTD_LOCUS21222</name>
</gene>
<dbReference type="STRING" id="31246.A0A183Q3N6"/>
<keyword evidence="2" id="KW-1185">Reference proteome</keyword>
<reference evidence="1 2" key="1">
    <citation type="submission" date="2018-11" db="EMBL/GenBank/DDBJ databases">
        <authorList>
            <consortium name="Pathogen Informatics"/>
        </authorList>
    </citation>
    <scope>NUCLEOTIDE SEQUENCE [LARGE SCALE GENOMIC DNA]</scope>
    <source>
        <strain>Denwood</strain>
        <strain evidence="2">Zambia</strain>
    </source>
</reference>
<dbReference type="AlphaFoldDB" id="A0A183Q3N6"/>
<evidence type="ECO:0000313" key="2">
    <source>
        <dbReference type="Proteomes" id="UP000269396"/>
    </source>
</evidence>
<evidence type="ECO:0000313" key="1">
    <source>
        <dbReference type="EMBL" id="VDP84416.1"/>
    </source>
</evidence>
<dbReference type="InterPro" id="IPR050951">
    <property type="entry name" value="Retrovirus_Pol_polyprotein"/>
</dbReference>
<sequence>MLFGRLFTLITDHKPLLTVYGSKKGIPICTTDSLQCWATTMLGYDFKMKYQPTTDFQQVDALSRLIGSHTKREEVLVAAVDVEAELHTVLSDAVSGLSVTFEAIKRASEKDNALKIVCHCILNKRPSSRLHGELL</sequence>
<organism evidence="1 2">
    <name type="scientific">Schistosoma mattheei</name>
    <dbReference type="NCBI Taxonomy" id="31246"/>
    <lineage>
        <taxon>Eukaryota</taxon>
        <taxon>Metazoa</taxon>
        <taxon>Spiralia</taxon>
        <taxon>Lophotrochozoa</taxon>
        <taxon>Platyhelminthes</taxon>
        <taxon>Trematoda</taxon>
        <taxon>Digenea</taxon>
        <taxon>Strigeidida</taxon>
        <taxon>Schistosomatoidea</taxon>
        <taxon>Schistosomatidae</taxon>
        <taxon>Schistosoma</taxon>
    </lineage>
</organism>